<proteinExistence type="predicted"/>
<evidence type="ECO:0000313" key="2">
    <source>
        <dbReference type="EMBL" id="CAD6991274.1"/>
    </source>
</evidence>
<dbReference type="Proteomes" id="UP000606786">
    <property type="component" value="Unassembled WGS sequence"/>
</dbReference>
<accession>A0A811TWS8</accession>
<evidence type="ECO:0000256" key="1">
    <source>
        <dbReference type="SAM" id="MobiDB-lite"/>
    </source>
</evidence>
<organism evidence="2 3">
    <name type="scientific">Ceratitis capitata</name>
    <name type="common">Mediterranean fruit fly</name>
    <name type="synonym">Tephritis capitata</name>
    <dbReference type="NCBI Taxonomy" id="7213"/>
    <lineage>
        <taxon>Eukaryota</taxon>
        <taxon>Metazoa</taxon>
        <taxon>Ecdysozoa</taxon>
        <taxon>Arthropoda</taxon>
        <taxon>Hexapoda</taxon>
        <taxon>Insecta</taxon>
        <taxon>Pterygota</taxon>
        <taxon>Neoptera</taxon>
        <taxon>Endopterygota</taxon>
        <taxon>Diptera</taxon>
        <taxon>Brachycera</taxon>
        <taxon>Muscomorpha</taxon>
        <taxon>Tephritoidea</taxon>
        <taxon>Tephritidae</taxon>
        <taxon>Ceratitis</taxon>
        <taxon>Ceratitis</taxon>
    </lineage>
</organism>
<feature type="region of interest" description="Disordered" evidence="1">
    <location>
        <begin position="51"/>
        <end position="97"/>
    </location>
</feature>
<reference evidence="2" key="1">
    <citation type="submission" date="2020-11" db="EMBL/GenBank/DDBJ databases">
        <authorList>
            <person name="Whitehead M."/>
        </authorList>
    </citation>
    <scope>NUCLEOTIDE SEQUENCE</scope>
    <source>
        <strain evidence="2">EGII</strain>
    </source>
</reference>
<dbReference type="EMBL" id="CAJHJT010000001">
    <property type="protein sequence ID" value="CAD6991274.1"/>
    <property type="molecule type" value="Genomic_DNA"/>
</dbReference>
<dbReference type="AlphaFoldDB" id="A0A811TWS8"/>
<gene>
    <name evidence="2" type="ORF">CCAP1982_LOCUS205</name>
</gene>
<comment type="caution">
    <text evidence="2">The sequence shown here is derived from an EMBL/GenBank/DDBJ whole genome shotgun (WGS) entry which is preliminary data.</text>
</comment>
<keyword evidence="3" id="KW-1185">Reference proteome</keyword>
<sequence>MKHRKEVSLRRSAATDIIIQKHSSHYTQDKKECHHGTINYMPGGATLKFGQTQKGIDDGGTMGIDTLALGQQQHHHHNQRQPPSSSSSPATPATPGKHLWLCKSQLLKQTYTNTQTLQLAATATVAATKQSRTNEKRLSSLDSI</sequence>
<evidence type="ECO:0000313" key="3">
    <source>
        <dbReference type="Proteomes" id="UP000606786"/>
    </source>
</evidence>
<protein>
    <submittedName>
        <fullName evidence="2">(Mediterranean fruit fly) hypothetical protein</fullName>
    </submittedName>
</protein>
<feature type="compositionally biased region" description="Low complexity" evidence="1">
    <location>
        <begin position="80"/>
        <end position="95"/>
    </location>
</feature>
<name>A0A811TWS8_CERCA</name>